<reference evidence="1 2" key="1">
    <citation type="submission" date="2024-10" db="EMBL/GenBank/DDBJ databases">
        <authorList>
            <person name="Sang B.-I."/>
            <person name="Prabhaharan D."/>
        </authorList>
    </citation>
    <scope>NUCLEOTIDE SEQUENCE [LARGE SCALE GENOMIC DNA]</scope>
    <source>
        <strain evidence="1 2">MH</strain>
    </source>
</reference>
<organism evidence="1 2">
    <name type="scientific">Megasphaera hexanoica</name>
    <dbReference type="NCBI Taxonomy" id="1675036"/>
    <lineage>
        <taxon>Bacteria</taxon>
        <taxon>Bacillati</taxon>
        <taxon>Bacillota</taxon>
        <taxon>Negativicutes</taxon>
        <taxon>Veillonellales</taxon>
        <taxon>Veillonellaceae</taxon>
        <taxon>Megasphaera</taxon>
    </lineage>
</organism>
<keyword evidence="2" id="KW-1185">Reference proteome</keyword>
<dbReference type="Proteomes" id="UP001605989">
    <property type="component" value="Unassembled WGS sequence"/>
</dbReference>
<comment type="caution">
    <text evidence="1">The sequence shown here is derived from an EMBL/GenBank/DDBJ whole genome shotgun (WGS) entry which is preliminary data.</text>
</comment>
<name>A0ABW7DLE3_9FIRM</name>
<gene>
    <name evidence="1" type="ORF">ACGTZG_03160</name>
</gene>
<proteinExistence type="predicted"/>
<accession>A0ABW7DLE3</accession>
<dbReference type="RefSeq" id="WP_257536566.1">
    <property type="nucleotide sequence ID" value="NZ_CP011940.1"/>
</dbReference>
<evidence type="ECO:0000313" key="1">
    <source>
        <dbReference type="EMBL" id="MFG6272181.1"/>
    </source>
</evidence>
<sequence length="67" mass="7453">MKKFTYENITHAKELNIYLEQGNRVLGALGYTDHSSKHTAKVAMTAGKLLKVLGLRFKMKANGSKIS</sequence>
<dbReference type="EMBL" id="JBIEKR010000002">
    <property type="protein sequence ID" value="MFG6272181.1"/>
    <property type="molecule type" value="Genomic_DNA"/>
</dbReference>
<protein>
    <submittedName>
        <fullName evidence="1">Uncharacterized protein</fullName>
    </submittedName>
</protein>
<evidence type="ECO:0000313" key="2">
    <source>
        <dbReference type="Proteomes" id="UP001605989"/>
    </source>
</evidence>